<dbReference type="GO" id="GO:0016705">
    <property type="term" value="F:oxidoreductase activity, acting on paired donors, with incorporation or reduction of molecular oxygen"/>
    <property type="evidence" value="ECO:0007669"/>
    <property type="project" value="InterPro"/>
</dbReference>
<keyword evidence="5 7" id="KW-0408">Iron</keyword>
<organism evidence="8 9">
    <name type="scientific">Rudaeicoccus suwonensis</name>
    <dbReference type="NCBI Taxonomy" id="657409"/>
    <lineage>
        <taxon>Bacteria</taxon>
        <taxon>Bacillati</taxon>
        <taxon>Actinomycetota</taxon>
        <taxon>Actinomycetes</taxon>
        <taxon>Micrococcales</taxon>
        <taxon>Dermacoccaceae</taxon>
        <taxon>Rudaeicoccus</taxon>
    </lineage>
</organism>
<reference evidence="8 9" key="1">
    <citation type="submission" date="2019-06" db="EMBL/GenBank/DDBJ databases">
        <title>Sequencing the genomes of 1000 actinobacteria strains.</title>
        <authorList>
            <person name="Klenk H.-P."/>
        </authorList>
    </citation>
    <scope>NUCLEOTIDE SEQUENCE [LARGE SCALE GENOMIC DNA]</scope>
    <source>
        <strain evidence="8 9">DSM 19560</strain>
    </source>
</reference>
<keyword evidence="9" id="KW-1185">Reference proteome</keyword>
<dbReference type="Proteomes" id="UP000318297">
    <property type="component" value="Unassembled WGS sequence"/>
</dbReference>
<evidence type="ECO:0000256" key="5">
    <source>
        <dbReference type="ARBA" id="ARBA00023004"/>
    </source>
</evidence>
<comment type="caution">
    <text evidence="8">The sequence shown here is derived from an EMBL/GenBank/DDBJ whole genome shotgun (WGS) entry which is preliminary data.</text>
</comment>
<dbReference type="GO" id="GO:0020037">
    <property type="term" value="F:heme binding"/>
    <property type="evidence" value="ECO:0007669"/>
    <property type="project" value="InterPro"/>
</dbReference>
<dbReference type="RefSeq" id="WP_145226330.1">
    <property type="nucleotide sequence ID" value="NZ_VIVQ01000001.1"/>
</dbReference>
<dbReference type="PRINTS" id="PR00359">
    <property type="entry name" value="BP450"/>
</dbReference>
<evidence type="ECO:0000256" key="2">
    <source>
        <dbReference type="ARBA" id="ARBA00022617"/>
    </source>
</evidence>
<keyword evidence="4 7" id="KW-0560">Oxidoreductase</keyword>
<evidence type="ECO:0000256" key="7">
    <source>
        <dbReference type="RuleBase" id="RU000461"/>
    </source>
</evidence>
<dbReference type="PANTHER" id="PTHR46696">
    <property type="entry name" value="P450, PUTATIVE (EUROFUNG)-RELATED"/>
    <property type="match status" value="1"/>
</dbReference>
<name>A0A561E9T1_9MICO</name>
<dbReference type="GO" id="GO:0004497">
    <property type="term" value="F:monooxygenase activity"/>
    <property type="evidence" value="ECO:0007669"/>
    <property type="project" value="UniProtKB-KW"/>
</dbReference>
<dbReference type="InterPro" id="IPR017972">
    <property type="entry name" value="Cyt_P450_CS"/>
</dbReference>
<dbReference type="SUPFAM" id="SSF48264">
    <property type="entry name" value="Cytochrome P450"/>
    <property type="match status" value="1"/>
</dbReference>
<dbReference type="EMBL" id="VIVQ01000001">
    <property type="protein sequence ID" value="TWE12369.1"/>
    <property type="molecule type" value="Genomic_DNA"/>
</dbReference>
<dbReference type="InterPro" id="IPR001128">
    <property type="entry name" value="Cyt_P450"/>
</dbReference>
<dbReference type="OrthoDB" id="54272at2"/>
<dbReference type="InterPro" id="IPR002397">
    <property type="entry name" value="Cyt_P450_B"/>
</dbReference>
<evidence type="ECO:0000256" key="3">
    <source>
        <dbReference type="ARBA" id="ARBA00022723"/>
    </source>
</evidence>
<dbReference type="AlphaFoldDB" id="A0A561E9T1"/>
<evidence type="ECO:0000256" key="6">
    <source>
        <dbReference type="ARBA" id="ARBA00023033"/>
    </source>
</evidence>
<keyword evidence="3 7" id="KW-0479">Metal-binding</keyword>
<dbReference type="GO" id="GO:0005506">
    <property type="term" value="F:iron ion binding"/>
    <property type="evidence" value="ECO:0007669"/>
    <property type="project" value="InterPro"/>
</dbReference>
<proteinExistence type="inferred from homology"/>
<dbReference type="PROSITE" id="PS00086">
    <property type="entry name" value="CYTOCHROME_P450"/>
    <property type="match status" value="1"/>
</dbReference>
<accession>A0A561E9T1</accession>
<protein>
    <submittedName>
        <fullName evidence="8">Cytochrome P450</fullName>
    </submittedName>
</protein>
<keyword evidence="2 7" id="KW-0349">Heme</keyword>
<evidence type="ECO:0000313" key="8">
    <source>
        <dbReference type="EMBL" id="TWE12369.1"/>
    </source>
</evidence>
<evidence type="ECO:0000256" key="1">
    <source>
        <dbReference type="ARBA" id="ARBA00010617"/>
    </source>
</evidence>
<evidence type="ECO:0000313" key="9">
    <source>
        <dbReference type="Proteomes" id="UP000318297"/>
    </source>
</evidence>
<comment type="similarity">
    <text evidence="1 7">Belongs to the cytochrome P450 family.</text>
</comment>
<evidence type="ECO:0000256" key="4">
    <source>
        <dbReference type="ARBA" id="ARBA00023002"/>
    </source>
</evidence>
<dbReference type="FunFam" id="1.10.630.10:FF:000018">
    <property type="entry name" value="Cytochrome P450 monooxygenase"/>
    <property type="match status" value="1"/>
</dbReference>
<keyword evidence="6 7" id="KW-0503">Monooxygenase</keyword>
<dbReference type="Gene3D" id="1.10.630.10">
    <property type="entry name" value="Cytochrome P450"/>
    <property type="match status" value="1"/>
</dbReference>
<dbReference type="PANTHER" id="PTHR46696:SF1">
    <property type="entry name" value="CYTOCHROME P450 YJIB-RELATED"/>
    <property type="match status" value="1"/>
</dbReference>
<dbReference type="Pfam" id="PF00067">
    <property type="entry name" value="p450"/>
    <property type="match status" value="1"/>
</dbReference>
<dbReference type="InterPro" id="IPR036396">
    <property type="entry name" value="Cyt_P450_sf"/>
</dbReference>
<sequence length="425" mass="46514">MAGSRLADGAGQVKQAARFATALYADRVGRFYAANMRGNLPAKLAGRPGRADPYPIYEQMREQGTFCRNRFGSFATVEHAVCDQVLRSRRFGPRPELPAYDPAKTEDAEATILSINPPDHTRLRRIATPAFGPKAIGAFEPMVQARIHEIVDTAERLGEFDFVEQIAAPLPIAVITTLLGIPGDHRREFEKYGAVIGGALSGIRGLRHAAALQQADRALNAMFTQLFELRRNEPGDDVISRLVAVEGEQIEPAEMAPMCQLLLIAGFETTVNALGNGMLAFDRHRDQWERLVADPTLAAGATEEVLRFDSSVQRTARISFDDTEIAGQPIRAGQFVQLMLGGANRDPAVFDAPDTFDITRANAASHLSFSSGIHYCLGQPLARLELTTAFGILAERLPRLRPVAAPRYRASTLLRGPRSLQVTCR</sequence>
<dbReference type="CDD" id="cd20625">
    <property type="entry name" value="CYP164-like"/>
    <property type="match status" value="1"/>
</dbReference>
<gene>
    <name evidence="8" type="ORF">BKA23_1172</name>
</gene>